<proteinExistence type="inferred from homology"/>
<evidence type="ECO:0000256" key="3">
    <source>
        <dbReference type="ARBA" id="ARBA00023002"/>
    </source>
</evidence>
<dbReference type="GO" id="GO:0004316">
    <property type="term" value="F:3-oxoacyl-[acyl-carrier-protein] reductase (NADPH) activity"/>
    <property type="evidence" value="ECO:0007669"/>
    <property type="project" value="UniProtKB-EC"/>
</dbReference>
<dbReference type="InterPro" id="IPR045313">
    <property type="entry name" value="CBR1-like"/>
</dbReference>
<dbReference type="Proteomes" id="UP000254879">
    <property type="component" value="Unassembled WGS sequence"/>
</dbReference>
<evidence type="ECO:0000313" key="6">
    <source>
        <dbReference type="Proteomes" id="UP000254879"/>
    </source>
</evidence>
<dbReference type="SUPFAM" id="SSF51735">
    <property type="entry name" value="NAD(P)-binding Rossmann-fold domains"/>
    <property type="match status" value="1"/>
</dbReference>
<dbReference type="EC" id="1.1.1.100" evidence="5"/>
<dbReference type="AlphaFoldDB" id="A0A378MGJ6"/>
<keyword evidence="2" id="KW-0521">NADP</keyword>
<gene>
    <name evidence="5" type="primary">fabG_9</name>
    <name evidence="5" type="ORF">NCTC10815_02248</name>
</gene>
<dbReference type="InterPro" id="IPR002347">
    <property type="entry name" value="SDR_fam"/>
</dbReference>
<reference evidence="5 6" key="1">
    <citation type="submission" date="2018-06" db="EMBL/GenBank/DDBJ databases">
        <authorList>
            <consortium name="Pathogen Informatics"/>
            <person name="Doyle S."/>
        </authorList>
    </citation>
    <scope>NUCLEOTIDE SEQUENCE [LARGE SCALE GENOMIC DNA]</scope>
    <source>
        <strain evidence="6">NCTC 10815</strain>
    </source>
</reference>
<evidence type="ECO:0000256" key="4">
    <source>
        <dbReference type="RuleBase" id="RU000363"/>
    </source>
</evidence>
<dbReference type="PANTHER" id="PTHR43963:SF6">
    <property type="entry name" value="CHAIN DEHYDROGENASE FAMILY PROTEIN, PUTATIVE (AFU_ORTHOLOGUE AFUA_3G15350)-RELATED"/>
    <property type="match status" value="1"/>
</dbReference>
<sequence length="253" mass="27208">MDKSTKVTLITGANRGMGFELAKEIGEFGHHILVGARSSESGSEATEKLKKLGINAAFIQLDVTDKASIEKAARKIAQDYGYLSVLINNAGIALDNFEQPTTMKTEIMRKDFDVNFFGVVDTTQAMLPLLKKSQQAKIINMSSIMGSLGAATDPDSRVYNASAVEYQASKAALNMFTIRLARELEGLEDSKITVNAVSPGMVATEFGGGDPEAAKKMGAKSVEEGVKRLVELATDEDNTTNITFSDTDGIVPW</sequence>
<dbReference type="EMBL" id="UGPG01000001">
    <property type="protein sequence ID" value="STY44894.1"/>
    <property type="molecule type" value="Genomic_DNA"/>
</dbReference>
<dbReference type="Gene3D" id="3.40.50.720">
    <property type="entry name" value="NAD(P)-binding Rossmann-like Domain"/>
    <property type="match status" value="1"/>
</dbReference>
<organism evidence="5 6">
    <name type="scientific">Listeria grayi</name>
    <name type="common">Listeria murrayi</name>
    <dbReference type="NCBI Taxonomy" id="1641"/>
    <lineage>
        <taxon>Bacteria</taxon>
        <taxon>Bacillati</taxon>
        <taxon>Bacillota</taxon>
        <taxon>Bacilli</taxon>
        <taxon>Bacillales</taxon>
        <taxon>Listeriaceae</taxon>
        <taxon>Listeria</taxon>
    </lineage>
</organism>
<dbReference type="CDD" id="cd05324">
    <property type="entry name" value="carb_red_PTCR-like_SDR_c"/>
    <property type="match status" value="1"/>
</dbReference>
<dbReference type="PANTHER" id="PTHR43963">
    <property type="entry name" value="CARBONYL REDUCTASE 1-RELATED"/>
    <property type="match status" value="1"/>
</dbReference>
<keyword evidence="3 5" id="KW-0560">Oxidoreductase</keyword>
<accession>A0A378MGJ6</accession>
<name>A0A378MGJ6_LISGR</name>
<dbReference type="InterPro" id="IPR036291">
    <property type="entry name" value="NAD(P)-bd_dom_sf"/>
</dbReference>
<dbReference type="PRINTS" id="PR00081">
    <property type="entry name" value="GDHRDH"/>
</dbReference>
<protein>
    <submittedName>
        <fullName evidence="5">3-oxoacyl-[acyl-carrier-protein] reductase FabG</fullName>
        <ecNumber evidence="5">1.1.1.100</ecNumber>
    </submittedName>
</protein>
<dbReference type="PRINTS" id="PR00080">
    <property type="entry name" value="SDRFAMILY"/>
</dbReference>
<evidence type="ECO:0000313" key="5">
    <source>
        <dbReference type="EMBL" id="STY44894.1"/>
    </source>
</evidence>
<evidence type="ECO:0000256" key="1">
    <source>
        <dbReference type="ARBA" id="ARBA00006484"/>
    </source>
</evidence>
<dbReference type="Pfam" id="PF00106">
    <property type="entry name" value="adh_short"/>
    <property type="match status" value="1"/>
</dbReference>
<evidence type="ECO:0000256" key="2">
    <source>
        <dbReference type="ARBA" id="ARBA00022857"/>
    </source>
</evidence>
<comment type="similarity">
    <text evidence="1 4">Belongs to the short-chain dehydrogenases/reductases (SDR) family.</text>
</comment>
<dbReference type="RefSeq" id="WP_115346113.1">
    <property type="nucleotide sequence ID" value="NZ_UGPG01000001.1"/>
</dbReference>